<dbReference type="GO" id="GO:0016747">
    <property type="term" value="F:acyltransferase activity, transferring groups other than amino-acyl groups"/>
    <property type="evidence" value="ECO:0007669"/>
    <property type="project" value="InterPro"/>
</dbReference>
<dbReference type="AlphaFoldDB" id="M4Z8A5"/>
<dbReference type="KEGG" id="aol:S58_38690"/>
<evidence type="ECO:0000256" key="1">
    <source>
        <dbReference type="ARBA" id="ARBA00022679"/>
    </source>
</evidence>
<dbReference type="Pfam" id="PF00583">
    <property type="entry name" value="Acetyltransf_1"/>
    <property type="match status" value="1"/>
</dbReference>
<organism evidence="4 5">
    <name type="scientific">Bradyrhizobium oligotrophicum S58</name>
    <dbReference type="NCBI Taxonomy" id="1245469"/>
    <lineage>
        <taxon>Bacteria</taxon>
        <taxon>Pseudomonadati</taxon>
        <taxon>Pseudomonadota</taxon>
        <taxon>Alphaproteobacteria</taxon>
        <taxon>Hyphomicrobiales</taxon>
        <taxon>Nitrobacteraceae</taxon>
        <taxon>Bradyrhizobium</taxon>
    </lineage>
</organism>
<dbReference type="PROSITE" id="PS51186">
    <property type="entry name" value="GNAT"/>
    <property type="match status" value="1"/>
</dbReference>
<keyword evidence="5" id="KW-1185">Reference proteome</keyword>
<dbReference type="PANTHER" id="PTHR43800:SF1">
    <property type="entry name" value="PEPTIDYL-LYSINE N-ACETYLTRANSFERASE YJAB"/>
    <property type="match status" value="1"/>
</dbReference>
<dbReference type="SUPFAM" id="SSF55729">
    <property type="entry name" value="Acyl-CoA N-acyltransferases (Nat)"/>
    <property type="match status" value="1"/>
</dbReference>
<dbReference type="InterPro" id="IPR016181">
    <property type="entry name" value="Acyl_CoA_acyltransferase"/>
</dbReference>
<dbReference type="STRING" id="1245469.S58_38690"/>
<dbReference type="PATRIC" id="fig|1245469.3.peg.3949"/>
<dbReference type="Proteomes" id="UP000011841">
    <property type="component" value="Chromosome"/>
</dbReference>
<feature type="domain" description="N-acetyltransferase" evidence="3">
    <location>
        <begin position="15"/>
        <end position="171"/>
    </location>
</feature>
<dbReference type="InterPro" id="IPR000182">
    <property type="entry name" value="GNAT_dom"/>
</dbReference>
<dbReference type="EMBL" id="AP012603">
    <property type="protein sequence ID" value="BAM89858.1"/>
    <property type="molecule type" value="Genomic_DNA"/>
</dbReference>
<accession>M4Z8A5</accession>
<evidence type="ECO:0000313" key="5">
    <source>
        <dbReference type="Proteomes" id="UP000011841"/>
    </source>
</evidence>
<dbReference type="Gene3D" id="3.40.630.30">
    <property type="match status" value="1"/>
</dbReference>
<reference evidence="4 5" key="1">
    <citation type="journal article" date="2013" name="Appl. Environ. Microbiol.">
        <title>Genome analysis suggests that the soil oligotrophic bacterium Agromonas oligotrophica (Bradyrhizobium oligotrophicum) is a nitrogen-fixing symbiont of Aeschynomene indica.</title>
        <authorList>
            <person name="Okubo T."/>
            <person name="Fukushima S."/>
            <person name="Itakura M."/>
            <person name="Oshima K."/>
            <person name="Longtonglang A."/>
            <person name="Teaumroong N."/>
            <person name="Mitsui H."/>
            <person name="Hattori M."/>
            <person name="Hattori R."/>
            <person name="Hattori T."/>
            <person name="Minamisawa K."/>
        </authorList>
    </citation>
    <scope>NUCLEOTIDE SEQUENCE [LARGE SCALE GENOMIC DNA]</scope>
    <source>
        <strain evidence="4 5">S58</strain>
    </source>
</reference>
<sequence>MAVAATRIVLRDPRLRLRCAEVEDEPFLRDLFKAVKGAQFAAGGLPSAMLDLVLAQQYQAQTAGYAAQFPTAQSLLVLEDAAPVGRLLLDCRAGRWHVVDIALTPAVRNRGIGQGVMMGVIAAARTEGAPAVTLTMLRTNAGARRFYGRLGFTEASADSTASHLTMHIVTGG</sequence>
<dbReference type="CDD" id="cd04301">
    <property type="entry name" value="NAT_SF"/>
    <property type="match status" value="1"/>
</dbReference>
<evidence type="ECO:0000313" key="4">
    <source>
        <dbReference type="EMBL" id="BAM89858.1"/>
    </source>
</evidence>
<evidence type="ECO:0000256" key="2">
    <source>
        <dbReference type="ARBA" id="ARBA00023315"/>
    </source>
</evidence>
<protein>
    <recommendedName>
        <fullName evidence="3">N-acetyltransferase domain-containing protein</fullName>
    </recommendedName>
</protein>
<evidence type="ECO:0000259" key="3">
    <source>
        <dbReference type="PROSITE" id="PS51186"/>
    </source>
</evidence>
<keyword evidence="1" id="KW-0808">Transferase</keyword>
<dbReference type="HOGENOM" id="CLU_013985_22_0_5"/>
<dbReference type="PANTHER" id="PTHR43800">
    <property type="entry name" value="PEPTIDYL-LYSINE N-ACETYLTRANSFERASE YJAB"/>
    <property type="match status" value="1"/>
</dbReference>
<gene>
    <name evidence="4" type="ORF">S58_38690</name>
</gene>
<name>M4Z8A5_9BRAD</name>
<keyword evidence="2" id="KW-0012">Acyltransferase</keyword>
<proteinExistence type="predicted"/>
<dbReference type="eggNOG" id="COG0456">
    <property type="taxonomic scope" value="Bacteria"/>
</dbReference>